<dbReference type="AlphaFoldDB" id="A0A4W5JHZ3"/>
<accession>A0A4W5JHZ3</accession>
<keyword evidence="12" id="KW-0807">Transducer</keyword>
<dbReference type="GO" id="GO:0005886">
    <property type="term" value="C:plasma membrane"/>
    <property type="evidence" value="ECO:0007669"/>
    <property type="project" value="UniProtKB-SubCell"/>
</dbReference>
<dbReference type="InterPro" id="IPR017452">
    <property type="entry name" value="GPCR_Rhodpsn_7TM"/>
</dbReference>
<reference evidence="16" key="1">
    <citation type="submission" date="2018-06" db="EMBL/GenBank/DDBJ databases">
        <title>Genome assembly of Danube salmon.</title>
        <authorList>
            <person name="Macqueen D.J."/>
            <person name="Gundappa M.K."/>
        </authorList>
    </citation>
    <scope>NUCLEOTIDE SEQUENCE [LARGE SCALE GENOMIC DNA]</scope>
</reference>
<evidence type="ECO:0000256" key="1">
    <source>
        <dbReference type="ARBA" id="ARBA00004651"/>
    </source>
</evidence>
<dbReference type="PANTHER" id="PTHR24242:SF359">
    <property type="entry name" value="ODORANT RECEPTOR-RELATED"/>
    <property type="match status" value="1"/>
</dbReference>
<feature type="transmembrane region" description="Helical" evidence="13">
    <location>
        <begin position="61"/>
        <end position="83"/>
    </location>
</feature>
<comment type="subcellular location">
    <subcellularLocation>
        <location evidence="1">Cell membrane</location>
        <topology evidence="1">Multi-pass membrane protein</topology>
    </subcellularLocation>
</comment>
<evidence type="ECO:0000256" key="8">
    <source>
        <dbReference type="ARBA" id="ARBA00023136"/>
    </source>
</evidence>
<feature type="transmembrane region" description="Helical" evidence="13">
    <location>
        <begin position="103"/>
        <end position="121"/>
    </location>
</feature>
<evidence type="ECO:0000313" key="15">
    <source>
        <dbReference type="Ensembl" id="ENSHHUP00000004308.1"/>
    </source>
</evidence>
<feature type="transmembrane region" description="Helical" evidence="13">
    <location>
        <begin position="266"/>
        <end position="289"/>
    </location>
</feature>
<evidence type="ECO:0000256" key="6">
    <source>
        <dbReference type="ARBA" id="ARBA00022989"/>
    </source>
</evidence>
<evidence type="ECO:0000313" key="16">
    <source>
        <dbReference type="Proteomes" id="UP000314982"/>
    </source>
</evidence>
<feature type="transmembrane region" description="Helical" evidence="13">
    <location>
        <begin position="142"/>
        <end position="164"/>
    </location>
</feature>
<evidence type="ECO:0000256" key="9">
    <source>
        <dbReference type="ARBA" id="ARBA00023157"/>
    </source>
</evidence>
<evidence type="ECO:0000256" key="2">
    <source>
        <dbReference type="ARBA" id="ARBA00022475"/>
    </source>
</evidence>
<dbReference type="PANTHER" id="PTHR24242">
    <property type="entry name" value="G-PROTEIN COUPLED RECEPTOR"/>
    <property type="match status" value="1"/>
</dbReference>
<evidence type="ECO:0000256" key="5">
    <source>
        <dbReference type="ARBA" id="ARBA00022725"/>
    </source>
</evidence>
<dbReference type="GO" id="GO:0004984">
    <property type="term" value="F:olfactory receptor activity"/>
    <property type="evidence" value="ECO:0007669"/>
    <property type="project" value="InterPro"/>
</dbReference>
<reference evidence="15" key="2">
    <citation type="submission" date="2025-08" db="UniProtKB">
        <authorList>
            <consortium name="Ensembl"/>
        </authorList>
    </citation>
    <scope>IDENTIFICATION</scope>
</reference>
<organism evidence="15 16">
    <name type="scientific">Hucho hucho</name>
    <name type="common">huchen</name>
    <dbReference type="NCBI Taxonomy" id="62062"/>
    <lineage>
        <taxon>Eukaryota</taxon>
        <taxon>Metazoa</taxon>
        <taxon>Chordata</taxon>
        <taxon>Craniata</taxon>
        <taxon>Vertebrata</taxon>
        <taxon>Euteleostomi</taxon>
        <taxon>Actinopterygii</taxon>
        <taxon>Neopterygii</taxon>
        <taxon>Teleostei</taxon>
        <taxon>Protacanthopterygii</taxon>
        <taxon>Salmoniformes</taxon>
        <taxon>Salmonidae</taxon>
        <taxon>Salmoninae</taxon>
        <taxon>Hucho</taxon>
    </lineage>
</organism>
<dbReference type="PROSITE" id="PS50262">
    <property type="entry name" value="G_PROTEIN_RECEP_F1_2"/>
    <property type="match status" value="1"/>
</dbReference>
<evidence type="ECO:0000259" key="14">
    <source>
        <dbReference type="PROSITE" id="PS50262"/>
    </source>
</evidence>
<feature type="transmembrane region" description="Helical" evidence="13">
    <location>
        <begin position="27"/>
        <end position="49"/>
    </location>
</feature>
<keyword evidence="10" id="KW-0675">Receptor</keyword>
<keyword evidence="5" id="KW-0552">Olfaction</keyword>
<evidence type="ECO:0000256" key="3">
    <source>
        <dbReference type="ARBA" id="ARBA00022606"/>
    </source>
</evidence>
<evidence type="ECO:0000256" key="7">
    <source>
        <dbReference type="ARBA" id="ARBA00023040"/>
    </source>
</evidence>
<keyword evidence="2" id="KW-1003">Cell membrane</keyword>
<protein>
    <recommendedName>
        <fullName evidence="14">G-protein coupled receptors family 1 profile domain-containing protein</fullName>
    </recommendedName>
</protein>
<evidence type="ECO:0000256" key="12">
    <source>
        <dbReference type="ARBA" id="ARBA00023224"/>
    </source>
</evidence>
<dbReference type="Pfam" id="PF13853">
    <property type="entry name" value="7tm_4"/>
    <property type="match status" value="1"/>
</dbReference>
<keyword evidence="7" id="KW-0297">G-protein coupled receptor</keyword>
<dbReference type="SUPFAM" id="SSF81321">
    <property type="entry name" value="Family A G protein-coupled receptor-like"/>
    <property type="match status" value="1"/>
</dbReference>
<keyword evidence="4 13" id="KW-0812">Transmembrane</keyword>
<evidence type="ECO:0000256" key="13">
    <source>
        <dbReference type="SAM" id="Phobius"/>
    </source>
</evidence>
<evidence type="ECO:0000256" key="10">
    <source>
        <dbReference type="ARBA" id="ARBA00023170"/>
    </source>
</evidence>
<dbReference type="PRINTS" id="PR00237">
    <property type="entry name" value="GPCRRHODOPSN"/>
</dbReference>
<dbReference type="GeneTree" id="ENSGT00940000161369"/>
<dbReference type="Ensembl" id="ENSHHUT00000004449.1">
    <property type="protein sequence ID" value="ENSHHUP00000004308.1"/>
    <property type="gene ID" value="ENSHHUG00000002612.1"/>
</dbReference>
<keyword evidence="6 13" id="KW-1133">Transmembrane helix</keyword>
<dbReference type="Proteomes" id="UP000314982">
    <property type="component" value="Unassembled WGS sequence"/>
</dbReference>
<evidence type="ECO:0000256" key="11">
    <source>
        <dbReference type="ARBA" id="ARBA00023180"/>
    </source>
</evidence>
<keyword evidence="9" id="KW-1015">Disulfide bond</keyword>
<keyword evidence="16" id="KW-1185">Reference proteome</keyword>
<dbReference type="InterPro" id="IPR000276">
    <property type="entry name" value="GPCR_Rhodpsn"/>
</dbReference>
<dbReference type="GO" id="GO:0004930">
    <property type="term" value="F:G protein-coupled receptor activity"/>
    <property type="evidence" value="ECO:0007669"/>
    <property type="project" value="UniProtKB-KW"/>
</dbReference>
<keyword evidence="3" id="KW-0716">Sensory transduction</keyword>
<feature type="domain" description="G-protein coupled receptors family 1 profile" evidence="14">
    <location>
        <begin position="42"/>
        <end position="294"/>
    </location>
</feature>
<sequence>MSSVNFTGKNVVEFTITGFDHLSHQKLLGFLIFITYFLVLLGSGTNICIIVTDRRLHTPMYLLICNLAVVDIMFTTSTSTTMISVLLAEVKTISYYSCISRMYIYHLGDITECLALSLMALDRTIAISAPLRYHSILTNARIFVLIIASWLIGIICLGIALAWADFDSLPYCQPIIRYVFCDYPALIRAACVNPEPYFLISTILALWLLACQFPLILLSYVKIIYTLLRLPDSESRAQGFNTCICHIIVVLSYYAPKLVSVFCSLLQPLCVCVCLNKVFFFYSLLPPLLNPFIYCLRTKEIKASLAKWAYRGQSNAHHKPSIHPITC</sequence>
<dbReference type="InterPro" id="IPR050939">
    <property type="entry name" value="Olfactory_GPCR1"/>
</dbReference>
<evidence type="ECO:0000256" key="4">
    <source>
        <dbReference type="ARBA" id="ARBA00022692"/>
    </source>
</evidence>
<reference evidence="15" key="3">
    <citation type="submission" date="2025-09" db="UniProtKB">
        <authorList>
            <consortium name="Ensembl"/>
        </authorList>
    </citation>
    <scope>IDENTIFICATION</scope>
</reference>
<dbReference type="InterPro" id="IPR000725">
    <property type="entry name" value="Olfact_rcpt"/>
</dbReference>
<proteinExistence type="predicted"/>
<name>A0A4W5JHZ3_9TELE</name>
<keyword evidence="11" id="KW-0325">Glycoprotein</keyword>
<keyword evidence="8 13" id="KW-0472">Membrane</keyword>
<feature type="transmembrane region" description="Helical" evidence="13">
    <location>
        <begin position="197"/>
        <end position="225"/>
    </location>
</feature>
<dbReference type="PRINTS" id="PR00245">
    <property type="entry name" value="OLFACTORYR"/>
</dbReference>
<dbReference type="Gene3D" id="1.20.1070.10">
    <property type="entry name" value="Rhodopsin 7-helix transmembrane proteins"/>
    <property type="match status" value="1"/>
</dbReference>